<comment type="caution">
    <text evidence="8">The sequence shown here is derived from an EMBL/GenBank/DDBJ whole genome shotgun (WGS) entry which is preliminary data.</text>
</comment>
<comment type="pathway">
    <text evidence="1">Amino-acid degradation; L-proline degradation into L-glutamate; L-glutamate from L-proline: step 1/2.</text>
</comment>
<keyword evidence="3 5" id="KW-0560">Oxidoreductase</keyword>
<dbReference type="AlphaFoldDB" id="A0A815Q1E2"/>
<dbReference type="GO" id="GO:0004657">
    <property type="term" value="F:proline dehydrogenase activity"/>
    <property type="evidence" value="ECO:0007669"/>
    <property type="project" value="UniProtKB-EC"/>
</dbReference>
<dbReference type="Pfam" id="PF01619">
    <property type="entry name" value="Pro_dh"/>
    <property type="match status" value="1"/>
</dbReference>
<evidence type="ECO:0000313" key="9">
    <source>
        <dbReference type="Proteomes" id="UP000663828"/>
    </source>
</evidence>
<accession>A0A815Q1E2</accession>
<dbReference type="InterPro" id="IPR015659">
    <property type="entry name" value="Proline_oxidase"/>
</dbReference>
<evidence type="ECO:0000256" key="3">
    <source>
        <dbReference type="ARBA" id="ARBA00023002"/>
    </source>
</evidence>
<keyword evidence="5" id="KW-0285">Flavoprotein</keyword>
<dbReference type="Gene3D" id="3.20.20.220">
    <property type="match status" value="1"/>
</dbReference>
<dbReference type="SUPFAM" id="SSF51730">
    <property type="entry name" value="FAD-linked oxidoreductase"/>
    <property type="match status" value="1"/>
</dbReference>
<evidence type="ECO:0000256" key="1">
    <source>
        <dbReference type="ARBA" id="ARBA00004739"/>
    </source>
</evidence>
<dbReference type="EMBL" id="CAJNOR010003894">
    <property type="protein sequence ID" value="CAF1457391.1"/>
    <property type="molecule type" value="Genomic_DNA"/>
</dbReference>
<dbReference type="PANTHER" id="PTHR13914:SF0">
    <property type="entry name" value="PROLINE DEHYDROGENASE 1, MITOCHONDRIAL"/>
    <property type="match status" value="1"/>
</dbReference>
<dbReference type="Proteomes" id="UP000663852">
    <property type="component" value="Unassembled WGS sequence"/>
</dbReference>
<comment type="cofactor">
    <cofactor evidence="5">
        <name>FAD</name>
        <dbReference type="ChEBI" id="CHEBI:57692"/>
    </cofactor>
</comment>
<sequence length="455" mass="52348">MLSKLIRRNQSSSVVFIQQCMRSSVLNPSRTNDEIRFDSITTAYGYKSKYELYRGWAVFKLCSYTSLVNRLTQLLNISRTILGRSVFESIMRSTLYGHFVAGTDKSELKPIVERLSQHGVKLILDYSMESDVATDHLVTTAQSNHSIYDENLLKSLKNVQTASELSGSSAITAIKFTAFISPDVLQKLNQAVEQHPSDQQSLFELASKSSLISKHELIEIEHFIQRINRIVQEVKQHQGRVFIDAEQSYFQTAIHKLVLELQELYNRDRIIVYNTYQCYRKITLKTIQNDLARAKTKGFSIGFKLVRGAYMDQERKRAVELNTNDPIHPNFAATTQCYHQAFKEILKDAKNHPNQFHVFVASHNEDTVKFALRTMDEMNVKRNDGLVAFATLFGMCDYLTFPLAAVGYDAYKLAPYGPIDRLLPYLTRRAQENRAIFAKAEKDRQLHYKALRERN</sequence>
<evidence type="ECO:0000313" key="8">
    <source>
        <dbReference type="EMBL" id="CAF1457391.1"/>
    </source>
</evidence>
<dbReference type="GO" id="GO:0010133">
    <property type="term" value="P:L-proline catabolic process to L-glutamate"/>
    <property type="evidence" value="ECO:0007669"/>
    <property type="project" value="TreeGrafter"/>
</dbReference>
<dbReference type="GO" id="GO:0071949">
    <property type="term" value="F:FAD binding"/>
    <property type="evidence" value="ECO:0007669"/>
    <property type="project" value="TreeGrafter"/>
</dbReference>
<dbReference type="InterPro" id="IPR029041">
    <property type="entry name" value="FAD-linked_oxidoreductase-like"/>
</dbReference>
<evidence type="ECO:0000259" key="6">
    <source>
        <dbReference type="Pfam" id="PF01619"/>
    </source>
</evidence>
<keyword evidence="4 5" id="KW-0642">Proline metabolism</keyword>
<keyword evidence="5" id="KW-0274">FAD</keyword>
<dbReference type="PANTHER" id="PTHR13914">
    <property type="entry name" value="PROLINE OXIDASE"/>
    <property type="match status" value="1"/>
</dbReference>
<dbReference type="OrthoDB" id="5464at2759"/>
<keyword evidence="9" id="KW-1185">Reference proteome</keyword>
<proteinExistence type="inferred from homology"/>
<dbReference type="EC" id="1.5.5.2" evidence="5"/>
<reference evidence="8" key="1">
    <citation type="submission" date="2021-02" db="EMBL/GenBank/DDBJ databases">
        <authorList>
            <person name="Nowell W R."/>
        </authorList>
    </citation>
    <scope>NUCLEOTIDE SEQUENCE</scope>
</reference>
<organism evidence="8 9">
    <name type="scientific">Adineta ricciae</name>
    <name type="common">Rotifer</name>
    <dbReference type="NCBI Taxonomy" id="249248"/>
    <lineage>
        <taxon>Eukaryota</taxon>
        <taxon>Metazoa</taxon>
        <taxon>Spiralia</taxon>
        <taxon>Gnathifera</taxon>
        <taxon>Rotifera</taxon>
        <taxon>Eurotatoria</taxon>
        <taxon>Bdelloidea</taxon>
        <taxon>Adinetida</taxon>
        <taxon>Adinetidae</taxon>
        <taxon>Adineta</taxon>
    </lineage>
</organism>
<gene>
    <name evidence="7" type="ORF">EDS130_LOCUS11421</name>
    <name evidence="8" type="ORF">XAT740_LOCUS37238</name>
</gene>
<comment type="catalytic activity">
    <reaction evidence="5">
        <text>L-proline + a quinone = (S)-1-pyrroline-5-carboxylate + a quinol + H(+)</text>
        <dbReference type="Rhea" id="RHEA:23784"/>
        <dbReference type="ChEBI" id="CHEBI:15378"/>
        <dbReference type="ChEBI" id="CHEBI:17388"/>
        <dbReference type="ChEBI" id="CHEBI:24646"/>
        <dbReference type="ChEBI" id="CHEBI:60039"/>
        <dbReference type="ChEBI" id="CHEBI:132124"/>
        <dbReference type="EC" id="1.5.5.2"/>
    </reaction>
</comment>
<evidence type="ECO:0000313" key="7">
    <source>
        <dbReference type="EMBL" id="CAF0933350.1"/>
    </source>
</evidence>
<dbReference type="GO" id="GO:0005739">
    <property type="term" value="C:mitochondrion"/>
    <property type="evidence" value="ECO:0007669"/>
    <property type="project" value="TreeGrafter"/>
</dbReference>
<evidence type="ECO:0000256" key="5">
    <source>
        <dbReference type="RuleBase" id="RU364054"/>
    </source>
</evidence>
<evidence type="ECO:0000256" key="2">
    <source>
        <dbReference type="ARBA" id="ARBA00005869"/>
    </source>
</evidence>
<feature type="domain" description="Proline dehydrogenase" evidence="6">
    <location>
        <begin position="112"/>
        <end position="436"/>
    </location>
</feature>
<protein>
    <recommendedName>
        <fullName evidence="5">Proline dehydrogenase</fullName>
        <ecNumber evidence="5">1.5.5.2</ecNumber>
    </recommendedName>
</protein>
<name>A0A815Q1E2_ADIRI</name>
<dbReference type="Proteomes" id="UP000663828">
    <property type="component" value="Unassembled WGS sequence"/>
</dbReference>
<evidence type="ECO:0000256" key="4">
    <source>
        <dbReference type="ARBA" id="ARBA00023062"/>
    </source>
</evidence>
<comment type="similarity">
    <text evidence="2 5">Belongs to the proline oxidase family.</text>
</comment>
<comment type="function">
    <text evidence="5">Converts proline to delta-1-pyrroline-5-carboxylate.</text>
</comment>
<dbReference type="EMBL" id="CAJNOJ010000041">
    <property type="protein sequence ID" value="CAF0933350.1"/>
    <property type="molecule type" value="Genomic_DNA"/>
</dbReference>
<dbReference type="InterPro" id="IPR002872">
    <property type="entry name" value="Proline_DH_dom"/>
</dbReference>